<dbReference type="GO" id="GO:0050684">
    <property type="term" value="P:regulation of mRNA processing"/>
    <property type="evidence" value="ECO:0007669"/>
    <property type="project" value="TreeGrafter"/>
</dbReference>
<accession>A0A315VCZ4</accession>
<dbReference type="STRING" id="33528.ENSGAFP00000003630"/>
<dbReference type="PANTHER" id="PTHR47634:SF20">
    <property type="entry name" value="SRSF PROTEIN KINASE 3"/>
    <property type="match status" value="1"/>
</dbReference>
<dbReference type="EC" id="2.7.11.1" evidence="1"/>
<comment type="catalytic activity">
    <reaction evidence="8">
        <text>L-seryl-[protein] + ATP = O-phospho-L-seryl-[protein] + ADP + H(+)</text>
        <dbReference type="Rhea" id="RHEA:17989"/>
        <dbReference type="Rhea" id="RHEA-COMP:9863"/>
        <dbReference type="Rhea" id="RHEA-COMP:11604"/>
        <dbReference type="ChEBI" id="CHEBI:15378"/>
        <dbReference type="ChEBI" id="CHEBI:29999"/>
        <dbReference type="ChEBI" id="CHEBI:30616"/>
        <dbReference type="ChEBI" id="CHEBI:83421"/>
        <dbReference type="ChEBI" id="CHEBI:456216"/>
        <dbReference type="EC" id="2.7.11.1"/>
    </reaction>
</comment>
<keyword evidence="6" id="KW-0067">ATP-binding</keyword>
<evidence type="ECO:0000256" key="3">
    <source>
        <dbReference type="ARBA" id="ARBA00022679"/>
    </source>
</evidence>
<dbReference type="AlphaFoldDB" id="A0A315VCZ4"/>
<keyword evidence="2" id="KW-0723">Serine/threonine-protein kinase</keyword>
<dbReference type="GO" id="GO:0005634">
    <property type="term" value="C:nucleus"/>
    <property type="evidence" value="ECO:0007669"/>
    <property type="project" value="TreeGrafter"/>
</dbReference>
<dbReference type="GO" id="GO:0035556">
    <property type="term" value="P:intracellular signal transduction"/>
    <property type="evidence" value="ECO:0007669"/>
    <property type="project" value="TreeGrafter"/>
</dbReference>
<dbReference type="PANTHER" id="PTHR47634">
    <property type="entry name" value="PROTEIN KINASE DOMAIN-CONTAINING PROTEIN-RELATED"/>
    <property type="match status" value="1"/>
</dbReference>
<dbReference type="EMBL" id="NHOQ01002031">
    <property type="protein sequence ID" value="PWA19982.1"/>
    <property type="molecule type" value="Genomic_DNA"/>
</dbReference>
<evidence type="ECO:0000256" key="8">
    <source>
        <dbReference type="ARBA" id="ARBA00048679"/>
    </source>
</evidence>
<evidence type="ECO:0000313" key="9">
    <source>
        <dbReference type="EMBL" id="PWA19982.1"/>
    </source>
</evidence>
<evidence type="ECO:0000256" key="1">
    <source>
        <dbReference type="ARBA" id="ARBA00012513"/>
    </source>
</evidence>
<keyword evidence="4" id="KW-0547">Nucleotide-binding</keyword>
<gene>
    <name evidence="9" type="ORF">CCH79_00019932</name>
</gene>
<protein>
    <recommendedName>
        <fullName evidence="1">non-specific serine/threonine protein kinase</fullName>
        <ecNumber evidence="1">2.7.11.1</ecNumber>
    </recommendedName>
</protein>
<sequence>MVSLYESEGSLSLTWRETEPHCGKVSPAQFPDHMVAAVEQVSDLYWVVSTWRVRDHKAFELATGDYLFEPHSGEDYTRDEGRAAVPRRVLVLYFLSVFSCAISLQITSPTSWSCWVRCRCPSPCLAGIPGNTSPGEVRPAHRSHRFLIGSLIGCFSRRTCPGELRHISNLKPWGLFEVLLEKYEWPLDQAAQFSDFLLTMLEMEPERRATAAQCLQHTWLHT</sequence>
<keyword evidence="5" id="KW-0418">Kinase</keyword>
<dbReference type="SUPFAM" id="SSF56112">
    <property type="entry name" value="Protein kinase-like (PK-like)"/>
    <property type="match status" value="1"/>
</dbReference>
<name>A0A315VCZ4_GAMAF</name>
<comment type="catalytic activity">
    <reaction evidence="7">
        <text>L-threonyl-[protein] + ATP = O-phospho-L-threonyl-[protein] + ADP + H(+)</text>
        <dbReference type="Rhea" id="RHEA:46608"/>
        <dbReference type="Rhea" id="RHEA-COMP:11060"/>
        <dbReference type="Rhea" id="RHEA-COMP:11605"/>
        <dbReference type="ChEBI" id="CHEBI:15378"/>
        <dbReference type="ChEBI" id="CHEBI:30013"/>
        <dbReference type="ChEBI" id="CHEBI:30616"/>
        <dbReference type="ChEBI" id="CHEBI:61977"/>
        <dbReference type="ChEBI" id="CHEBI:456216"/>
        <dbReference type="EC" id="2.7.11.1"/>
    </reaction>
</comment>
<evidence type="ECO:0000256" key="6">
    <source>
        <dbReference type="ARBA" id="ARBA00022840"/>
    </source>
</evidence>
<keyword evidence="3" id="KW-0808">Transferase</keyword>
<reference evidence="9 10" key="1">
    <citation type="journal article" date="2018" name="G3 (Bethesda)">
        <title>A High-Quality Reference Genome for the Invasive Mosquitofish Gambusia affinis Using a Chicago Library.</title>
        <authorList>
            <person name="Hoffberg S.L."/>
            <person name="Troendle N.J."/>
            <person name="Glenn T.C."/>
            <person name="Mahmud O."/>
            <person name="Louha S."/>
            <person name="Chalopin D."/>
            <person name="Bennetzen J.L."/>
            <person name="Mauricio R."/>
        </authorList>
    </citation>
    <scope>NUCLEOTIDE SEQUENCE [LARGE SCALE GENOMIC DNA]</scope>
    <source>
        <strain evidence="9">NE01/NJP1002.9</strain>
        <tissue evidence="9">Muscle</tissue>
    </source>
</reference>
<dbReference type="Proteomes" id="UP000250572">
    <property type="component" value="Unassembled WGS sequence"/>
</dbReference>
<dbReference type="Gene3D" id="1.10.510.10">
    <property type="entry name" value="Transferase(Phosphotransferase) domain 1"/>
    <property type="match status" value="1"/>
</dbReference>
<evidence type="ECO:0000256" key="5">
    <source>
        <dbReference type="ARBA" id="ARBA00022777"/>
    </source>
</evidence>
<dbReference type="InterPro" id="IPR051334">
    <property type="entry name" value="SRPK"/>
</dbReference>
<dbReference type="GO" id="GO:0004674">
    <property type="term" value="F:protein serine/threonine kinase activity"/>
    <property type="evidence" value="ECO:0007669"/>
    <property type="project" value="UniProtKB-KW"/>
</dbReference>
<comment type="caution">
    <text evidence="9">The sequence shown here is derived from an EMBL/GenBank/DDBJ whole genome shotgun (WGS) entry which is preliminary data.</text>
</comment>
<keyword evidence="10" id="KW-1185">Reference proteome</keyword>
<dbReference type="GO" id="GO:0000245">
    <property type="term" value="P:spliceosomal complex assembly"/>
    <property type="evidence" value="ECO:0007669"/>
    <property type="project" value="TreeGrafter"/>
</dbReference>
<dbReference type="GO" id="GO:0005737">
    <property type="term" value="C:cytoplasm"/>
    <property type="evidence" value="ECO:0007669"/>
    <property type="project" value="TreeGrafter"/>
</dbReference>
<evidence type="ECO:0000313" key="10">
    <source>
        <dbReference type="Proteomes" id="UP000250572"/>
    </source>
</evidence>
<dbReference type="GO" id="GO:0005524">
    <property type="term" value="F:ATP binding"/>
    <property type="evidence" value="ECO:0007669"/>
    <property type="project" value="UniProtKB-KW"/>
</dbReference>
<evidence type="ECO:0000256" key="4">
    <source>
        <dbReference type="ARBA" id="ARBA00022741"/>
    </source>
</evidence>
<evidence type="ECO:0000256" key="2">
    <source>
        <dbReference type="ARBA" id="ARBA00022527"/>
    </source>
</evidence>
<proteinExistence type="predicted"/>
<organism evidence="9 10">
    <name type="scientific">Gambusia affinis</name>
    <name type="common">Western mosquitofish</name>
    <name type="synonym">Heterandria affinis</name>
    <dbReference type="NCBI Taxonomy" id="33528"/>
    <lineage>
        <taxon>Eukaryota</taxon>
        <taxon>Metazoa</taxon>
        <taxon>Chordata</taxon>
        <taxon>Craniata</taxon>
        <taxon>Vertebrata</taxon>
        <taxon>Euteleostomi</taxon>
        <taxon>Actinopterygii</taxon>
        <taxon>Neopterygii</taxon>
        <taxon>Teleostei</taxon>
        <taxon>Neoteleostei</taxon>
        <taxon>Acanthomorphata</taxon>
        <taxon>Ovalentaria</taxon>
        <taxon>Atherinomorphae</taxon>
        <taxon>Cyprinodontiformes</taxon>
        <taxon>Poeciliidae</taxon>
        <taxon>Poeciliinae</taxon>
        <taxon>Gambusia</taxon>
    </lineage>
</organism>
<evidence type="ECO:0000256" key="7">
    <source>
        <dbReference type="ARBA" id="ARBA00047899"/>
    </source>
</evidence>
<dbReference type="InterPro" id="IPR011009">
    <property type="entry name" value="Kinase-like_dom_sf"/>
</dbReference>